<proteinExistence type="predicted"/>
<protein>
    <submittedName>
        <fullName evidence="2">Uncharacterized protein</fullName>
    </submittedName>
</protein>
<evidence type="ECO:0000313" key="3">
    <source>
        <dbReference type="Proteomes" id="UP000663846"/>
    </source>
</evidence>
<dbReference type="InterPro" id="IPR018803">
    <property type="entry name" value="Ish1/Msc1-like"/>
</dbReference>
<organism evidence="2 3">
    <name type="scientific">Rhizoctonia solani</name>
    <dbReference type="NCBI Taxonomy" id="456999"/>
    <lineage>
        <taxon>Eukaryota</taxon>
        <taxon>Fungi</taxon>
        <taxon>Dikarya</taxon>
        <taxon>Basidiomycota</taxon>
        <taxon>Agaricomycotina</taxon>
        <taxon>Agaricomycetes</taxon>
        <taxon>Cantharellales</taxon>
        <taxon>Ceratobasidiaceae</taxon>
        <taxon>Rhizoctonia</taxon>
    </lineage>
</organism>
<feature type="signal peptide" evidence="1">
    <location>
        <begin position="1"/>
        <end position="18"/>
    </location>
</feature>
<dbReference type="AlphaFoldDB" id="A0A8H2WR28"/>
<keyword evidence="1" id="KW-0732">Signal</keyword>
<accession>A0A8H2WR28</accession>
<evidence type="ECO:0000313" key="2">
    <source>
        <dbReference type="EMBL" id="CAE6404769.1"/>
    </source>
</evidence>
<sequence>MKVSTALAVTLLATSASASWFSSEPTPYEYAKWNQAQLEQWLKDHNIQAPQGASQKQLKDLVQENWNSAQSWTEARVNQASKSLADIKESAFDTWDESQLRSFLVEQGVIAPSGPKEKLIVNAKQYYRSYASAVSSLSAAASATASTAVYGDYGYQASKSASSASQSASAVAASGSACVAKALDDSKDYVYSEWSDSDLRAYLEKHGVVKTQAQLTREQLLAQMRTAYGAVANPVYSAWSTSYMYQWLVDHGVIKSDYEKNRDKLIEQLERYYYGTTDTVYSTWSDNQLRDWLVEHNIIKSDAQIKREKLQKLVRDNYLSAKGTAWEGWNDSELRQWLIDNRYLRSDAQVKRDELVDLMNRKYSDVHHKTADYLTWPDARLRAYLRAHGVDEAQIPATRPGLLHETRIRWVQTTNAVENFLHGVKATVGNGVVWTETKLNAILNILGGHKQAAQRKASEASQYANEKADQAHFAAQSLTAEAGKMTASAKAEL</sequence>
<comment type="caution">
    <text evidence="2">The sequence shown here is derived from an EMBL/GenBank/DDBJ whole genome shotgun (WGS) entry which is preliminary data.</text>
</comment>
<dbReference type="EMBL" id="CAJMWS010000307">
    <property type="protein sequence ID" value="CAE6404769.1"/>
    <property type="molecule type" value="Genomic_DNA"/>
</dbReference>
<dbReference type="Pfam" id="PF10281">
    <property type="entry name" value="Ish1"/>
    <property type="match status" value="6"/>
</dbReference>
<reference evidence="2" key="1">
    <citation type="submission" date="2021-01" db="EMBL/GenBank/DDBJ databases">
        <authorList>
            <person name="Kaushik A."/>
        </authorList>
    </citation>
    <scope>NUCLEOTIDE SEQUENCE</scope>
    <source>
        <strain evidence="2">AG1-1C</strain>
    </source>
</reference>
<gene>
    <name evidence="2" type="ORF">RDB_LOCUS59825</name>
</gene>
<evidence type="ECO:0000256" key="1">
    <source>
        <dbReference type="SAM" id="SignalP"/>
    </source>
</evidence>
<feature type="chain" id="PRO_5034937617" evidence="1">
    <location>
        <begin position="19"/>
        <end position="493"/>
    </location>
</feature>
<name>A0A8H2WR28_9AGAM</name>
<dbReference type="Proteomes" id="UP000663846">
    <property type="component" value="Unassembled WGS sequence"/>
</dbReference>